<feature type="domain" description="ZNFX1" evidence="5">
    <location>
        <begin position="311"/>
        <end position="417"/>
    </location>
</feature>
<evidence type="ECO:0000259" key="3">
    <source>
        <dbReference type="Pfam" id="PF13086"/>
    </source>
</evidence>
<sequence>MADGKSSLRIDWFDGTLIEESRLNANTSAFADEDQPEPTPPEKPQQIEKKPIGFKRLHEISLMEPPGLTLEVAHRPGFWNLLDEAELKGDFIVLIVKILAKVYKSLEPGERSKIATQLKTRFQNSNFLVILKKYVNGLPSVRVVEKKLNFQLWDDVEAFFFQIVNLCEEIINFGGNSEEFLQYINDLLEITETSAIGVCKEHMEVFNDELFDKIREIRSRIPRFLHREQSNNPDILMESKDPNSFKNLNIFPTRDDLLGSSEVNIKPNIINGAYPNVEHYLDIQFKLLREDCFGPLREGICKYMTNPTKRRHENIRVHPKVRILRTYVTNNKVGHLVDIAWKERINGTVDSKRLAYNKQLMFGSLVLFTSDNFETILCATVLDSNLNLLSEGYIAVSFQNPVSQKIFSESYIMVESEVFFEPYHRVLKVLQNSRLDDLPMKKYIVDVQTDTQPPAYLNSETIYTITDPKQKEEIPIPVLDTNQWPTYALDLDDSQMEAYKFALTREFAVIQGPPGTGKTFLGVKIATTLLKNLSLEGTPMLIICYTNHALDQFLEGLLDVTTNIIRLGSQSKSNLLEPYSLHNARMKIKSKYSYLYANKRAELEKIYKQMIEVQSEIEKCEKEIISYKSLKPYLKVGGRNLELKTCKEDSVLSWLFSHLEGKEEFIEEAEDWESLDDDVTEDIETCFSEQWALKEIDSMQNSIKYLKEVTEENIDQKMTDKFETQINKIRSRLMCFKRYKALYQNENRNEGKVEKIQDLYNLTPEQRWRVYYTAVDGIKNELTDKMNILLEQHNTTSRELEEVTTLTDSEVMRTARVVGVTTTTAARRHDLMRSLHQSIVIVEEAAEVLEAHVVASLTHHCQHLILIGDHKQLRPTAAHYKLAKHYNLEISLFERMIRNGVHARALTIQRRMRPKYVQLLVPIVYDRLDSHTSVHGYPDVRGIVQDLYFYEHDVMEDCEGLEDSWSHKNTFEAKWCVALANYLRRMEYKPEEVTILSMYTGQVSLIKEVRKERLIVT</sequence>
<dbReference type="GO" id="GO:0031380">
    <property type="term" value="C:nuclear RNA-directed RNA polymerase complex"/>
    <property type="evidence" value="ECO:0007669"/>
    <property type="project" value="TreeGrafter"/>
</dbReference>
<evidence type="ECO:0000313" key="6">
    <source>
        <dbReference type="EMBL" id="KAG6440596.1"/>
    </source>
</evidence>
<feature type="coiled-coil region" evidence="1">
    <location>
        <begin position="596"/>
        <end position="623"/>
    </location>
</feature>
<dbReference type="InterPro" id="IPR057373">
    <property type="entry name" value="ZNFX1"/>
</dbReference>
<evidence type="ECO:0000256" key="2">
    <source>
        <dbReference type="SAM" id="MobiDB-lite"/>
    </source>
</evidence>
<dbReference type="Pfam" id="PF13087">
    <property type="entry name" value="AAA_12"/>
    <property type="match status" value="1"/>
</dbReference>
<reference evidence="6" key="2">
    <citation type="submission" date="2020-12" db="EMBL/GenBank/DDBJ databases">
        <authorList>
            <person name="Kanost M."/>
        </authorList>
    </citation>
    <scope>NUCLEOTIDE SEQUENCE</scope>
</reference>
<dbReference type="EMBL" id="JH668281">
    <property type="protein sequence ID" value="KAG6440596.1"/>
    <property type="molecule type" value="Genomic_DNA"/>
</dbReference>
<dbReference type="Proteomes" id="UP000791440">
    <property type="component" value="Unassembled WGS sequence"/>
</dbReference>
<organism evidence="6 7">
    <name type="scientific">Manduca sexta</name>
    <name type="common">Tobacco hawkmoth</name>
    <name type="synonym">Tobacco hornworm</name>
    <dbReference type="NCBI Taxonomy" id="7130"/>
    <lineage>
        <taxon>Eukaryota</taxon>
        <taxon>Metazoa</taxon>
        <taxon>Ecdysozoa</taxon>
        <taxon>Arthropoda</taxon>
        <taxon>Hexapoda</taxon>
        <taxon>Insecta</taxon>
        <taxon>Pterygota</taxon>
        <taxon>Neoptera</taxon>
        <taxon>Endopterygota</taxon>
        <taxon>Lepidoptera</taxon>
        <taxon>Glossata</taxon>
        <taxon>Ditrysia</taxon>
        <taxon>Bombycoidea</taxon>
        <taxon>Sphingidae</taxon>
        <taxon>Sphinginae</taxon>
        <taxon>Sphingini</taxon>
        <taxon>Manduca</taxon>
    </lineage>
</organism>
<feature type="domain" description="DNA2/NAM7 helicase helicase" evidence="3">
    <location>
        <begin position="491"/>
        <end position="876"/>
    </location>
</feature>
<evidence type="ECO:0000259" key="4">
    <source>
        <dbReference type="Pfam" id="PF13087"/>
    </source>
</evidence>
<name>A0A921YK57_MANSE</name>
<comment type="caution">
    <text evidence="6">The sequence shown here is derived from an EMBL/GenBank/DDBJ whole genome shotgun (WGS) entry which is preliminary data.</text>
</comment>
<accession>A0A921YK57</accession>
<evidence type="ECO:0000259" key="5">
    <source>
        <dbReference type="Pfam" id="PF25396"/>
    </source>
</evidence>
<gene>
    <name evidence="6" type="ORF">O3G_MSEX001366</name>
</gene>
<evidence type="ECO:0000256" key="1">
    <source>
        <dbReference type="SAM" id="Coils"/>
    </source>
</evidence>
<dbReference type="GO" id="GO:0004386">
    <property type="term" value="F:helicase activity"/>
    <property type="evidence" value="ECO:0007669"/>
    <property type="project" value="InterPro"/>
</dbReference>
<evidence type="ECO:0008006" key="8">
    <source>
        <dbReference type="Google" id="ProtNLM"/>
    </source>
</evidence>
<dbReference type="InterPro" id="IPR041679">
    <property type="entry name" value="DNA2/NAM7-like_C"/>
</dbReference>
<dbReference type="AlphaFoldDB" id="A0A921YK57"/>
<dbReference type="Pfam" id="PF13086">
    <property type="entry name" value="AAA_11"/>
    <property type="match status" value="1"/>
</dbReference>
<feature type="domain" description="DNA2/NAM7 helicase-like C-terminal" evidence="4">
    <location>
        <begin position="888"/>
        <end position="1012"/>
    </location>
</feature>
<protein>
    <recommendedName>
        <fullName evidence="8">NFX1-type zinc finger-containing protein 1</fullName>
    </recommendedName>
</protein>
<dbReference type="InterPro" id="IPR041677">
    <property type="entry name" value="DNA2/NAM7_AAA_11"/>
</dbReference>
<dbReference type="InterPro" id="IPR045055">
    <property type="entry name" value="DNA2/NAM7-like"/>
</dbReference>
<dbReference type="PANTHER" id="PTHR10887:SF341">
    <property type="entry name" value="NFX1-TYPE ZINC FINGER-CONTAINING PROTEIN 1"/>
    <property type="match status" value="1"/>
</dbReference>
<proteinExistence type="predicted"/>
<reference evidence="6" key="1">
    <citation type="journal article" date="2016" name="Insect Biochem. Mol. Biol.">
        <title>Multifaceted biological insights from a draft genome sequence of the tobacco hornworm moth, Manduca sexta.</title>
        <authorList>
            <person name="Kanost M.R."/>
            <person name="Arrese E.L."/>
            <person name="Cao X."/>
            <person name="Chen Y.R."/>
            <person name="Chellapilla S."/>
            <person name="Goldsmith M.R."/>
            <person name="Grosse-Wilde E."/>
            <person name="Heckel D.G."/>
            <person name="Herndon N."/>
            <person name="Jiang H."/>
            <person name="Papanicolaou A."/>
            <person name="Qu J."/>
            <person name="Soulages J.L."/>
            <person name="Vogel H."/>
            <person name="Walters J."/>
            <person name="Waterhouse R.M."/>
            <person name="Ahn S.J."/>
            <person name="Almeida F.C."/>
            <person name="An C."/>
            <person name="Aqrawi P."/>
            <person name="Bretschneider A."/>
            <person name="Bryant W.B."/>
            <person name="Bucks S."/>
            <person name="Chao H."/>
            <person name="Chevignon G."/>
            <person name="Christen J.M."/>
            <person name="Clarke D.F."/>
            <person name="Dittmer N.T."/>
            <person name="Ferguson L.C.F."/>
            <person name="Garavelou S."/>
            <person name="Gordon K.H.J."/>
            <person name="Gunaratna R.T."/>
            <person name="Han Y."/>
            <person name="Hauser F."/>
            <person name="He Y."/>
            <person name="Heidel-Fischer H."/>
            <person name="Hirsh A."/>
            <person name="Hu Y."/>
            <person name="Jiang H."/>
            <person name="Kalra D."/>
            <person name="Klinner C."/>
            <person name="Konig C."/>
            <person name="Kovar C."/>
            <person name="Kroll A.R."/>
            <person name="Kuwar S.S."/>
            <person name="Lee S.L."/>
            <person name="Lehman R."/>
            <person name="Li K."/>
            <person name="Li Z."/>
            <person name="Liang H."/>
            <person name="Lovelace S."/>
            <person name="Lu Z."/>
            <person name="Mansfield J.H."/>
            <person name="McCulloch K.J."/>
            <person name="Mathew T."/>
            <person name="Morton B."/>
            <person name="Muzny D.M."/>
            <person name="Neunemann D."/>
            <person name="Ongeri F."/>
            <person name="Pauchet Y."/>
            <person name="Pu L.L."/>
            <person name="Pyrousis I."/>
            <person name="Rao X.J."/>
            <person name="Redding A."/>
            <person name="Roesel C."/>
            <person name="Sanchez-Gracia A."/>
            <person name="Schaack S."/>
            <person name="Shukla A."/>
            <person name="Tetreau G."/>
            <person name="Wang Y."/>
            <person name="Xiong G.H."/>
            <person name="Traut W."/>
            <person name="Walsh T.K."/>
            <person name="Worley K.C."/>
            <person name="Wu D."/>
            <person name="Wu W."/>
            <person name="Wu Y.Q."/>
            <person name="Zhang X."/>
            <person name="Zou Z."/>
            <person name="Zucker H."/>
            <person name="Briscoe A.D."/>
            <person name="Burmester T."/>
            <person name="Clem R.J."/>
            <person name="Feyereisen R."/>
            <person name="Grimmelikhuijzen C.J.P."/>
            <person name="Hamodrakas S.J."/>
            <person name="Hansson B.S."/>
            <person name="Huguet E."/>
            <person name="Jermiin L.S."/>
            <person name="Lan Q."/>
            <person name="Lehman H.K."/>
            <person name="Lorenzen M."/>
            <person name="Merzendorfer H."/>
            <person name="Michalopoulos I."/>
            <person name="Morton D.B."/>
            <person name="Muthukrishnan S."/>
            <person name="Oakeshott J.G."/>
            <person name="Palmer W."/>
            <person name="Park Y."/>
            <person name="Passarelli A.L."/>
            <person name="Rozas J."/>
            <person name="Schwartz L.M."/>
            <person name="Smith W."/>
            <person name="Southgate A."/>
            <person name="Vilcinskas A."/>
            <person name="Vogt R."/>
            <person name="Wang P."/>
            <person name="Werren J."/>
            <person name="Yu X.Q."/>
            <person name="Zhou J.J."/>
            <person name="Brown S.J."/>
            <person name="Scherer S.E."/>
            <person name="Richards S."/>
            <person name="Blissard G.W."/>
        </authorList>
    </citation>
    <scope>NUCLEOTIDE SEQUENCE</scope>
</reference>
<keyword evidence="1" id="KW-0175">Coiled coil</keyword>
<dbReference type="GO" id="GO:0031048">
    <property type="term" value="P:regulatory ncRNA-mediated heterochromatin formation"/>
    <property type="evidence" value="ECO:0007669"/>
    <property type="project" value="TreeGrafter"/>
</dbReference>
<evidence type="ECO:0000313" key="7">
    <source>
        <dbReference type="Proteomes" id="UP000791440"/>
    </source>
</evidence>
<dbReference type="Pfam" id="PF25396">
    <property type="entry name" value="ZNFX1"/>
    <property type="match status" value="1"/>
</dbReference>
<dbReference type="PANTHER" id="PTHR10887">
    <property type="entry name" value="DNA2/NAM7 HELICASE FAMILY"/>
    <property type="match status" value="1"/>
</dbReference>
<feature type="region of interest" description="Disordered" evidence="2">
    <location>
        <begin position="24"/>
        <end position="46"/>
    </location>
</feature>
<keyword evidence="7" id="KW-1185">Reference proteome</keyword>